<evidence type="ECO:0000313" key="3">
    <source>
        <dbReference type="Proteomes" id="UP000076858"/>
    </source>
</evidence>
<organism evidence="2 3">
    <name type="scientific">Daphnia magna</name>
    <dbReference type="NCBI Taxonomy" id="35525"/>
    <lineage>
        <taxon>Eukaryota</taxon>
        <taxon>Metazoa</taxon>
        <taxon>Ecdysozoa</taxon>
        <taxon>Arthropoda</taxon>
        <taxon>Crustacea</taxon>
        <taxon>Branchiopoda</taxon>
        <taxon>Diplostraca</taxon>
        <taxon>Cladocera</taxon>
        <taxon>Anomopoda</taxon>
        <taxon>Daphniidae</taxon>
        <taxon>Daphnia</taxon>
    </lineage>
</organism>
<dbReference type="Proteomes" id="UP000076858">
    <property type="component" value="Unassembled WGS sequence"/>
</dbReference>
<name>A0A162D1Q5_9CRUS</name>
<protein>
    <submittedName>
        <fullName evidence="2">Uncharacterized protein</fullName>
    </submittedName>
</protein>
<feature type="compositionally biased region" description="Low complexity" evidence="1">
    <location>
        <begin position="13"/>
        <end position="23"/>
    </location>
</feature>
<keyword evidence="3" id="KW-1185">Reference proteome</keyword>
<reference evidence="2 3" key="1">
    <citation type="submission" date="2016-03" db="EMBL/GenBank/DDBJ databases">
        <title>EvidentialGene: Evidence-directed Construction of Genes on Genomes.</title>
        <authorList>
            <person name="Gilbert D.G."/>
            <person name="Choi J.-H."/>
            <person name="Mockaitis K."/>
            <person name="Colbourne J."/>
            <person name="Pfrender M."/>
        </authorList>
    </citation>
    <scope>NUCLEOTIDE SEQUENCE [LARGE SCALE GENOMIC DNA]</scope>
    <source>
        <strain evidence="2 3">Xinb3</strain>
        <tissue evidence="2">Complete organism</tissue>
    </source>
</reference>
<sequence length="96" mass="10359">MPPKNSQGHKRSVSALSNVSNVSSPSTISIELYDSGEEGAEMQSTNEACSLTGTLMSTSCSLSTEAGENSLVSRKKKRTSWTWLHFDEIGNTKTCK</sequence>
<dbReference type="AlphaFoldDB" id="A0A162D1Q5"/>
<comment type="caution">
    <text evidence="2">The sequence shown here is derived from an EMBL/GenBank/DDBJ whole genome shotgun (WGS) entry which is preliminary data.</text>
</comment>
<evidence type="ECO:0000313" key="2">
    <source>
        <dbReference type="EMBL" id="KZR97484.1"/>
    </source>
</evidence>
<gene>
    <name evidence="2" type="ORF">APZ42_007617</name>
</gene>
<accession>A0A162D1Q5</accession>
<dbReference type="EMBL" id="LRGB01021248">
    <property type="protein sequence ID" value="KZR97484.1"/>
    <property type="molecule type" value="Genomic_DNA"/>
</dbReference>
<evidence type="ECO:0000256" key="1">
    <source>
        <dbReference type="SAM" id="MobiDB-lite"/>
    </source>
</evidence>
<proteinExistence type="predicted"/>
<feature type="region of interest" description="Disordered" evidence="1">
    <location>
        <begin position="1"/>
        <end position="23"/>
    </location>
</feature>